<dbReference type="InterPro" id="IPR014782">
    <property type="entry name" value="Peptidase_M1_dom"/>
</dbReference>
<dbReference type="NCBIfam" id="TIGR02412">
    <property type="entry name" value="pepN_strep_liv"/>
    <property type="match status" value="1"/>
</dbReference>
<evidence type="ECO:0000256" key="4">
    <source>
        <dbReference type="ARBA" id="ARBA00012564"/>
    </source>
</evidence>
<evidence type="ECO:0000256" key="3">
    <source>
        <dbReference type="ARBA" id="ARBA00010136"/>
    </source>
</evidence>
<comment type="caution">
    <text evidence="17">The sequence shown here is derived from an EMBL/GenBank/DDBJ whole genome shotgun (WGS) entry which is preliminary data.</text>
</comment>
<evidence type="ECO:0000256" key="12">
    <source>
        <dbReference type="ARBA" id="ARBA00029811"/>
    </source>
</evidence>
<dbReference type="GO" id="GO:0004177">
    <property type="term" value="F:aminopeptidase activity"/>
    <property type="evidence" value="ECO:0007669"/>
    <property type="project" value="UniProtKB-KW"/>
</dbReference>
<keyword evidence="6 17" id="KW-0031">Aminopeptidase</keyword>
<sequence>MSQRTLTAAEARERAALLEVASYDVHLVIDEGEIFESRTTVRFASGRGRTFLELDGELLEGDLDGTPLTQQDFRIPLDLEEGAHVARVVARCRTTSDGLGLVRSVDPADGAVYVYGQSFLDDAQRIFACFDQPDLKATFTLTVDAPESWVVRANTTATTSQAGHHVFEPTERMPTYLFSLAGGPWHGETAHHTSDQGSLDLGVWCRASLAPYFEAADILTVTRQSLDFQQPLLGRPMPFGRTYDQVFVPDFNAGAMENAGMVTFADEIFVSRSRTTRSERRLRAQVVAHELAHMWFGNLVTMRWWDDLWLNEAFAELMGVHTVEEATEYDGAWADFALARKAWGYRADSLPTTHPIAGTVPDTRAALMNFDGISYAKGASALRQLWALVGEDVFFAGVRRYLDRHAWGNTSLVDLLGAVETESGRDLEAWAQSWLRTAGTSTLRVRDGVLVSGDDRPHRVGVGRYSGRPLHRVERVDVELPGSATPIAATAPGDLVLPNDGDLTFAKVRLDEQSLVTLRTELHTLDDPLARALVWGSLWDAARDAELAPHEFVEIVLGNVTGEQDPDLVRTLLSQAHVAARVWAGSADLEARLHRLETTTATEPGSDLQLAYFRAALATAPGRLDLPDGLTEDEELTWLRLRRLASLGQAGADELQAAYAAAPTSTAQLHLARATASIPDPAHKEQAWAEITGTDPLSTQRARSLGAGFWQPGQDELLAPYVDRYVADVPQIWRRRSPELAGVLTGAAYPSTLVAQWVVDRTGVLTADDADPGQRRVVLEERDDLVRAVASRAMS</sequence>
<dbReference type="Pfam" id="PF11838">
    <property type="entry name" value="ERAP1_C"/>
    <property type="match status" value="1"/>
</dbReference>
<evidence type="ECO:0000256" key="13">
    <source>
        <dbReference type="ARBA" id="ARBA00031533"/>
    </source>
</evidence>
<dbReference type="SUPFAM" id="SSF63737">
    <property type="entry name" value="Leukotriene A4 hydrolase N-terminal domain"/>
    <property type="match status" value="1"/>
</dbReference>
<keyword evidence="11" id="KW-0482">Metalloprotease</keyword>
<feature type="domain" description="Aminopeptidase N-like N-terminal" evidence="16">
    <location>
        <begin position="120"/>
        <end position="177"/>
    </location>
</feature>
<comment type="similarity">
    <text evidence="3">Belongs to the peptidase M1 family.</text>
</comment>
<evidence type="ECO:0000256" key="1">
    <source>
        <dbReference type="ARBA" id="ARBA00000098"/>
    </source>
</evidence>
<keyword evidence="8" id="KW-0479">Metal-binding</keyword>
<name>A0ABP5KLI2_9ACTN</name>
<dbReference type="PANTHER" id="PTHR11533">
    <property type="entry name" value="PROTEASE M1 ZINC METALLOPROTEASE"/>
    <property type="match status" value="1"/>
</dbReference>
<keyword evidence="7" id="KW-0645">Protease</keyword>
<dbReference type="PANTHER" id="PTHR11533:SF174">
    <property type="entry name" value="PUROMYCIN-SENSITIVE AMINOPEPTIDASE-RELATED"/>
    <property type="match status" value="1"/>
</dbReference>
<gene>
    <name evidence="17" type="primary">pepN_4</name>
    <name evidence="17" type="ORF">GCM10009843_40530</name>
</gene>
<evidence type="ECO:0000256" key="6">
    <source>
        <dbReference type="ARBA" id="ARBA00022438"/>
    </source>
</evidence>
<evidence type="ECO:0000259" key="15">
    <source>
        <dbReference type="Pfam" id="PF11838"/>
    </source>
</evidence>
<reference evidence="18" key="1">
    <citation type="journal article" date="2019" name="Int. J. Syst. Evol. Microbiol.">
        <title>The Global Catalogue of Microorganisms (GCM) 10K type strain sequencing project: providing services to taxonomists for standard genome sequencing and annotation.</title>
        <authorList>
            <consortium name="The Broad Institute Genomics Platform"/>
            <consortium name="The Broad Institute Genome Sequencing Center for Infectious Disease"/>
            <person name="Wu L."/>
            <person name="Ma J."/>
        </authorList>
    </citation>
    <scope>NUCLEOTIDE SEQUENCE [LARGE SCALE GENOMIC DNA]</scope>
    <source>
        <strain evidence="18">JCM 16021</strain>
    </source>
</reference>
<dbReference type="EC" id="3.4.11.2" evidence="4"/>
<comment type="cofactor">
    <cofactor evidence="2">
        <name>Zn(2+)</name>
        <dbReference type="ChEBI" id="CHEBI:29105"/>
    </cofactor>
</comment>
<evidence type="ECO:0000256" key="5">
    <source>
        <dbReference type="ARBA" id="ARBA00015611"/>
    </source>
</evidence>
<dbReference type="Proteomes" id="UP001500575">
    <property type="component" value="Unassembled WGS sequence"/>
</dbReference>
<dbReference type="PRINTS" id="PR00756">
    <property type="entry name" value="ALADIPTASE"/>
</dbReference>
<evidence type="ECO:0000259" key="14">
    <source>
        <dbReference type="Pfam" id="PF01433"/>
    </source>
</evidence>
<dbReference type="EMBL" id="BAAAQQ010000014">
    <property type="protein sequence ID" value="GAA2134240.1"/>
    <property type="molecule type" value="Genomic_DNA"/>
</dbReference>
<dbReference type="Pfam" id="PF17900">
    <property type="entry name" value="Peptidase_M1_N"/>
    <property type="match status" value="1"/>
</dbReference>
<dbReference type="InterPro" id="IPR024571">
    <property type="entry name" value="ERAP1-like_C_dom"/>
</dbReference>
<feature type="domain" description="ERAP1-like C-terminal" evidence="15">
    <location>
        <begin position="495"/>
        <end position="785"/>
    </location>
</feature>
<keyword evidence="18" id="KW-1185">Reference proteome</keyword>
<evidence type="ECO:0000259" key="16">
    <source>
        <dbReference type="Pfam" id="PF17900"/>
    </source>
</evidence>
<dbReference type="InterPro" id="IPR012778">
    <property type="entry name" value="Pept_M1_aminopeptidase"/>
</dbReference>
<dbReference type="InterPro" id="IPR001930">
    <property type="entry name" value="Peptidase_M1"/>
</dbReference>
<accession>A0ABP5KLI2</accession>
<evidence type="ECO:0000313" key="17">
    <source>
        <dbReference type="EMBL" id="GAA2134240.1"/>
    </source>
</evidence>
<dbReference type="Gene3D" id="1.10.390.10">
    <property type="entry name" value="Neutral Protease Domain 2"/>
    <property type="match status" value="1"/>
</dbReference>
<evidence type="ECO:0000256" key="2">
    <source>
        <dbReference type="ARBA" id="ARBA00001947"/>
    </source>
</evidence>
<dbReference type="Pfam" id="PF01433">
    <property type="entry name" value="Peptidase_M1"/>
    <property type="match status" value="1"/>
</dbReference>
<dbReference type="InterPro" id="IPR045357">
    <property type="entry name" value="Aminopeptidase_N-like_N"/>
</dbReference>
<keyword evidence="9" id="KW-0378">Hydrolase</keyword>
<protein>
    <recommendedName>
        <fullName evidence="5">Aminopeptidase N</fullName>
        <ecNumber evidence="4">3.4.11.2</ecNumber>
    </recommendedName>
    <alternativeName>
        <fullName evidence="12">Alanine aminopeptidase</fullName>
    </alternativeName>
    <alternativeName>
        <fullName evidence="13">Lysyl aminopeptidase</fullName>
    </alternativeName>
</protein>
<dbReference type="InterPro" id="IPR050344">
    <property type="entry name" value="Peptidase_M1_aminopeptidases"/>
</dbReference>
<evidence type="ECO:0000313" key="18">
    <source>
        <dbReference type="Proteomes" id="UP001500575"/>
    </source>
</evidence>
<evidence type="ECO:0000256" key="8">
    <source>
        <dbReference type="ARBA" id="ARBA00022723"/>
    </source>
</evidence>
<dbReference type="RefSeq" id="WP_344305680.1">
    <property type="nucleotide sequence ID" value="NZ_BAAAQQ010000014.1"/>
</dbReference>
<evidence type="ECO:0000256" key="10">
    <source>
        <dbReference type="ARBA" id="ARBA00022833"/>
    </source>
</evidence>
<comment type="catalytic activity">
    <reaction evidence="1">
        <text>Release of an N-terminal amino acid, Xaa-|-Yaa- from a peptide, amide or arylamide. Xaa is preferably Ala, but may be most amino acids including Pro (slow action). When a terminal hydrophobic residue is followed by a prolyl residue, the two may be released as an intact Xaa-Pro dipeptide.</text>
        <dbReference type="EC" id="3.4.11.2"/>
    </reaction>
</comment>
<dbReference type="CDD" id="cd09602">
    <property type="entry name" value="M1_APN"/>
    <property type="match status" value="1"/>
</dbReference>
<dbReference type="InterPro" id="IPR042097">
    <property type="entry name" value="Aminopeptidase_N-like_N_sf"/>
</dbReference>
<dbReference type="SUPFAM" id="SSF55486">
    <property type="entry name" value="Metalloproteases ('zincins'), catalytic domain"/>
    <property type="match status" value="1"/>
</dbReference>
<evidence type="ECO:0000256" key="7">
    <source>
        <dbReference type="ARBA" id="ARBA00022670"/>
    </source>
</evidence>
<evidence type="ECO:0000256" key="9">
    <source>
        <dbReference type="ARBA" id="ARBA00022801"/>
    </source>
</evidence>
<dbReference type="Gene3D" id="2.60.40.1730">
    <property type="entry name" value="tricorn interacting facor f3 domain"/>
    <property type="match status" value="1"/>
</dbReference>
<proteinExistence type="inferred from homology"/>
<feature type="domain" description="Peptidase M1 membrane alanine aminopeptidase" evidence="14">
    <location>
        <begin position="221"/>
        <end position="434"/>
    </location>
</feature>
<organism evidence="17 18">
    <name type="scientific">Nocardioides bigeumensis</name>
    <dbReference type="NCBI Taxonomy" id="433657"/>
    <lineage>
        <taxon>Bacteria</taxon>
        <taxon>Bacillati</taxon>
        <taxon>Actinomycetota</taxon>
        <taxon>Actinomycetes</taxon>
        <taxon>Propionibacteriales</taxon>
        <taxon>Nocardioidaceae</taxon>
        <taxon>Nocardioides</taxon>
    </lineage>
</organism>
<dbReference type="InterPro" id="IPR027268">
    <property type="entry name" value="Peptidase_M4/M1_CTD_sf"/>
</dbReference>
<keyword evidence="10" id="KW-0862">Zinc</keyword>
<evidence type="ECO:0000256" key="11">
    <source>
        <dbReference type="ARBA" id="ARBA00023049"/>
    </source>
</evidence>